<dbReference type="Pfam" id="PF00170">
    <property type="entry name" value="bZIP_1"/>
    <property type="match status" value="1"/>
</dbReference>
<accession>A0A833W3D1</accession>
<keyword evidence="9" id="KW-1185">Reference proteome</keyword>
<evidence type="ECO:0000313" key="9">
    <source>
        <dbReference type="Proteomes" id="UP000623129"/>
    </source>
</evidence>
<evidence type="ECO:0000259" key="7">
    <source>
        <dbReference type="PROSITE" id="PS50217"/>
    </source>
</evidence>
<keyword evidence="5" id="KW-0539">Nucleus</keyword>
<keyword evidence="2" id="KW-0805">Transcription regulation</keyword>
<organism evidence="8 9">
    <name type="scientific">Carex littledalei</name>
    <dbReference type="NCBI Taxonomy" id="544730"/>
    <lineage>
        <taxon>Eukaryota</taxon>
        <taxon>Viridiplantae</taxon>
        <taxon>Streptophyta</taxon>
        <taxon>Embryophyta</taxon>
        <taxon>Tracheophyta</taxon>
        <taxon>Spermatophyta</taxon>
        <taxon>Magnoliopsida</taxon>
        <taxon>Liliopsida</taxon>
        <taxon>Poales</taxon>
        <taxon>Cyperaceae</taxon>
        <taxon>Cyperoideae</taxon>
        <taxon>Cariceae</taxon>
        <taxon>Carex</taxon>
        <taxon>Carex subgen. Euthyceras</taxon>
    </lineage>
</organism>
<dbReference type="EMBL" id="SWLB01000001">
    <property type="protein sequence ID" value="KAF3341894.1"/>
    <property type="molecule type" value="Genomic_DNA"/>
</dbReference>
<dbReference type="InterPro" id="IPR046347">
    <property type="entry name" value="bZIP_sf"/>
</dbReference>
<keyword evidence="3" id="KW-0238">DNA-binding</keyword>
<dbReference type="GO" id="GO:0005634">
    <property type="term" value="C:nucleus"/>
    <property type="evidence" value="ECO:0007669"/>
    <property type="project" value="UniProtKB-SubCell"/>
</dbReference>
<evidence type="ECO:0000256" key="6">
    <source>
        <dbReference type="SAM" id="MobiDB-lite"/>
    </source>
</evidence>
<dbReference type="InterPro" id="IPR004827">
    <property type="entry name" value="bZIP"/>
</dbReference>
<evidence type="ECO:0000256" key="1">
    <source>
        <dbReference type="ARBA" id="ARBA00004123"/>
    </source>
</evidence>
<dbReference type="PANTHER" id="PTHR45764">
    <property type="entry name" value="BZIP TRANSCRIPTION FACTOR 44"/>
    <property type="match status" value="1"/>
</dbReference>
<dbReference type="FunFam" id="1.20.5.170:FF:000020">
    <property type="entry name" value="BZIP transcription factor"/>
    <property type="match status" value="1"/>
</dbReference>
<feature type="compositionally biased region" description="Low complexity" evidence="6">
    <location>
        <begin position="33"/>
        <end position="47"/>
    </location>
</feature>
<evidence type="ECO:0000256" key="4">
    <source>
        <dbReference type="ARBA" id="ARBA00023163"/>
    </source>
</evidence>
<dbReference type="SUPFAM" id="SSF57959">
    <property type="entry name" value="Leucine zipper domain"/>
    <property type="match status" value="1"/>
</dbReference>
<dbReference type="GO" id="GO:0045893">
    <property type="term" value="P:positive regulation of DNA-templated transcription"/>
    <property type="evidence" value="ECO:0007669"/>
    <property type="project" value="TreeGrafter"/>
</dbReference>
<feature type="compositionally biased region" description="Low complexity" evidence="6">
    <location>
        <begin position="1"/>
        <end position="21"/>
    </location>
</feature>
<dbReference type="Gene3D" id="1.20.5.170">
    <property type="match status" value="1"/>
</dbReference>
<dbReference type="SMART" id="SM00338">
    <property type="entry name" value="BRLZ"/>
    <property type="match status" value="1"/>
</dbReference>
<dbReference type="Proteomes" id="UP000623129">
    <property type="component" value="Unassembled WGS sequence"/>
</dbReference>
<dbReference type="AlphaFoldDB" id="A0A833W3D1"/>
<reference evidence="8" key="1">
    <citation type="submission" date="2020-01" db="EMBL/GenBank/DDBJ databases">
        <title>Genome sequence of Kobresia littledalei, the first chromosome-level genome in the family Cyperaceae.</title>
        <authorList>
            <person name="Qu G."/>
        </authorList>
    </citation>
    <scope>NUCLEOTIDE SEQUENCE</scope>
    <source>
        <strain evidence="8">C.B.Clarke</strain>
        <tissue evidence="8">Leaf</tissue>
    </source>
</reference>
<comment type="subcellular location">
    <subcellularLocation>
        <location evidence="1">Nucleus</location>
    </subcellularLocation>
</comment>
<proteinExistence type="predicted"/>
<dbReference type="PROSITE" id="PS00036">
    <property type="entry name" value="BZIP_BASIC"/>
    <property type="match status" value="1"/>
</dbReference>
<evidence type="ECO:0000256" key="5">
    <source>
        <dbReference type="ARBA" id="ARBA00023242"/>
    </source>
</evidence>
<feature type="region of interest" description="Disordered" evidence="6">
    <location>
        <begin position="1"/>
        <end position="89"/>
    </location>
</feature>
<name>A0A833W3D1_9POAL</name>
<dbReference type="OrthoDB" id="551672at2759"/>
<evidence type="ECO:0000313" key="8">
    <source>
        <dbReference type="EMBL" id="KAF3341894.1"/>
    </source>
</evidence>
<dbReference type="PANTHER" id="PTHR45764:SF76">
    <property type="entry name" value="OS02G0132500 PROTEIN"/>
    <property type="match status" value="1"/>
</dbReference>
<gene>
    <name evidence="8" type="ORF">FCM35_KLT00532</name>
</gene>
<dbReference type="CDD" id="cd14702">
    <property type="entry name" value="bZIP_plant_GBF1"/>
    <property type="match status" value="1"/>
</dbReference>
<dbReference type="GO" id="GO:0003700">
    <property type="term" value="F:DNA-binding transcription factor activity"/>
    <property type="evidence" value="ECO:0007669"/>
    <property type="project" value="InterPro"/>
</dbReference>
<keyword evidence="4" id="KW-0804">Transcription</keyword>
<feature type="domain" description="BZIP" evidence="7">
    <location>
        <begin position="64"/>
        <end position="106"/>
    </location>
</feature>
<protein>
    <submittedName>
        <fullName evidence="8">Ocs element-binding factor 1-like protein</fullName>
    </submittedName>
</protein>
<dbReference type="GO" id="GO:0046982">
    <property type="term" value="F:protein heterodimerization activity"/>
    <property type="evidence" value="ECO:0007669"/>
    <property type="project" value="UniProtKB-ARBA"/>
</dbReference>
<evidence type="ECO:0000256" key="3">
    <source>
        <dbReference type="ARBA" id="ARBA00023125"/>
    </source>
</evidence>
<dbReference type="GO" id="GO:0000976">
    <property type="term" value="F:transcription cis-regulatory region binding"/>
    <property type="evidence" value="ECO:0007669"/>
    <property type="project" value="TreeGrafter"/>
</dbReference>
<dbReference type="InterPro" id="IPR045314">
    <property type="entry name" value="bZIP_plant_GBF1"/>
</dbReference>
<sequence length="189" mass="20371">MASPGGSNSSTTGTSSGLKSETNNRNKKRDIISPSSSGGYDNSSGISTGPVGSEDSSELQTLMEQRRKRRKESNRESARRSRMRKQLHLDGMAGQVASLRAENYKMLVMLERATVGVLTVEAENSVLRTQAMELESRLTSLNEIIKCIGGAGTNLDAVGDTTGLVGPWNMGMGMMPVMQSVDLYQCFQA</sequence>
<dbReference type="PROSITE" id="PS50217">
    <property type="entry name" value="BZIP"/>
    <property type="match status" value="1"/>
</dbReference>
<comment type="caution">
    <text evidence="8">The sequence shown here is derived from an EMBL/GenBank/DDBJ whole genome shotgun (WGS) entry which is preliminary data.</text>
</comment>
<evidence type="ECO:0000256" key="2">
    <source>
        <dbReference type="ARBA" id="ARBA00023015"/>
    </source>
</evidence>